<keyword evidence="4" id="KW-1185">Reference proteome</keyword>
<dbReference type="PIRSF" id="PIRSF010260">
    <property type="entry name" value="UCP010260"/>
    <property type="match status" value="1"/>
</dbReference>
<feature type="domain" description="DUF1990" evidence="2">
    <location>
        <begin position="33"/>
        <end position="176"/>
    </location>
</feature>
<dbReference type="EMBL" id="BAABIW010000026">
    <property type="protein sequence ID" value="GAA5034908.1"/>
    <property type="molecule type" value="Genomic_DNA"/>
</dbReference>
<reference evidence="4" key="1">
    <citation type="journal article" date="2019" name="Int. J. Syst. Evol. Microbiol.">
        <title>The Global Catalogue of Microorganisms (GCM) 10K type strain sequencing project: providing services to taxonomists for standard genome sequencing and annotation.</title>
        <authorList>
            <consortium name="The Broad Institute Genomics Platform"/>
            <consortium name="The Broad Institute Genome Sequencing Center for Infectious Disease"/>
            <person name="Wu L."/>
            <person name="Ma J."/>
        </authorList>
    </citation>
    <scope>NUCLEOTIDE SEQUENCE [LARGE SCALE GENOMIC DNA]</scope>
    <source>
        <strain evidence="4">JCM 17687</strain>
    </source>
</reference>
<dbReference type="PANTHER" id="PTHR34202">
    <property type="entry name" value="UPF0548 PROTEIN"/>
    <property type="match status" value="1"/>
</dbReference>
<proteinExistence type="predicted"/>
<evidence type="ECO:0000313" key="3">
    <source>
        <dbReference type="EMBL" id="GAA5034908.1"/>
    </source>
</evidence>
<accession>A0ABP9JNN0</accession>
<sequence>MTVCRLDPASAEALRAAPVTYRSDQPTEGQPGDGGPGFHRFAATRVLARRDFDEAVRELFGWQLQSRAGLRVAASEPVAEVGTVVSMSLGVGPLALRIPCRVVGVVDEPGRRGFAYATLPGHPECGEEWFVLEQTPDGRVRLTVSAVSRPATLLARVGGPVSRAVQQWMTRRYLRALDAPAPR</sequence>
<dbReference type="InterPro" id="IPR018960">
    <property type="entry name" value="DUF1990"/>
</dbReference>
<comment type="caution">
    <text evidence="3">The sequence shown here is derived from an EMBL/GenBank/DDBJ whole genome shotgun (WGS) entry which is preliminary data.</text>
</comment>
<protein>
    <recommendedName>
        <fullName evidence="2">DUF1990 domain-containing protein</fullName>
    </recommendedName>
</protein>
<gene>
    <name evidence="3" type="ORF">GCM10023258_36220</name>
</gene>
<dbReference type="Pfam" id="PF09348">
    <property type="entry name" value="DUF1990"/>
    <property type="match status" value="1"/>
</dbReference>
<dbReference type="PANTHER" id="PTHR34202:SF1">
    <property type="entry name" value="UPF0548 PROTEIN"/>
    <property type="match status" value="1"/>
</dbReference>
<dbReference type="InterPro" id="IPR014457">
    <property type="entry name" value="UCP010260"/>
</dbReference>
<evidence type="ECO:0000313" key="4">
    <source>
        <dbReference type="Proteomes" id="UP001500427"/>
    </source>
</evidence>
<evidence type="ECO:0000256" key="1">
    <source>
        <dbReference type="SAM" id="MobiDB-lite"/>
    </source>
</evidence>
<dbReference type="SUPFAM" id="SSF55961">
    <property type="entry name" value="Bet v1-like"/>
    <property type="match status" value="1"/>
</dbReference>
<evidence type="ECO:0000259" key="2">
    <source>
        <dbReference type="Pfam" id="PF09348"/>
    </source>
</evidence>
<dbReference type="Proteomes" id="UP001500427">
    <property type="component" value="Unassembled WGS sequence"/>
</dbReference>
<feature type="region of interest" description="Disordered" evidence="1">
    <location>
        <begin position="18"/>
        <end position="38"/>
    </location>
</feature>
<name>A0ABP9JNN0_9MICO</name>
<organism evidence="3 4">
    <name type="scientific">Terrabacter aeriphilus</name>
    <dbReference type="NCBI Taxonomy" id="515662"/>
    <lineage>
        <taxon>Bacteria</taxon>
        <taxon>Bacillati</taxon>
        <taxon>Actinomycetota</taxon>
        <taxon>Actinomycetes</taxon>
        <taxon>Micrococcales</taxon>
        <taxon>Intrasporangiaceae</taxon>
        <taxon>Terrabacter</taxon>
    </lineage>
</organism>